<dbReference type="GO" id="GO:0000107">
    <property type="term" value="F:imidazoleglycerol-phosphate synthase activity"/>
    <property type="evidence" value="ECO:0007669"/>
    <property type="project" value="UniProtKB-UniRule"/>
</dbReference>
<dbReference type="GO" id="GO:0016829">
    <property type="term" value="F:lyase activity"/>
    <property type="evidence" value="ECO:0007669"/>
    <property type="project" value="UniProtKB-KW"/>
</dbReference>
<dbReference type="CDD" id="cd01748">
    <property type="entry name" value="GATase1_IGP_Synthase"/>
    <property type="match status" value="1"/>
</dbReference>
<keyword evidence="3 10" id="KW-0028">Amino-acid biosynthesis</keyword>
<dbReference type="NCBIfam" id="TIGR01855">
    <property type="entry name" value="IMP_synth_hisH"/>
    <property type="match status" value="1"/>
</dbReference>
<dbReference type="PANTHER" id="PTHR42701">
    <property type="entry name" value="IMIDAZOLE GLYCEROL PHOSPHATE SYNTHASE SUBUNIT HISH"/>
    <property type="match status" value="1"/>
</dbReference>
<comment type="catalytic activity">
    <reaction evidence="8 10">
        <text>5-[(5-phospho-1-deoxy-D-ribulos-1-ylimino)methylamino]-1-(5-phospho-beta-D-ribosyl)imidazole-4-carboxamide + L-glutamine = D-erythro-1-(imidazol-4-yl)glycerol 3-phosphate + 5-amino-1-(5-phospho-beta-D-ribosyl)imidazole-4-carboxamide + L-glutamate + H(+)</text>
        <dbReference type="Rhea" id="RHEA:24793"/>
        <dbReference type="ChEBI" id="CHEBI:15378"/>
        <dbReference type="ChEBI" id="CHEBI:29985"/>
        <dbReference type="ChEBI" id="CHEBI:58278"/>
        <dbReference type="ChEBI" id="CHEBI:58359"/>
        <dbReference type="ChEBI" id="CHEBI:58475"/>
        <dbReference type="ChEBI" id="CHEBI:58525"/>
        <dbReference type="EC" id="4.3.2.10"/>
    </reaction>
</comment>
<feature type="active site" evidence="10 11">
    <location>
        <position position="187"/>
    </location>
</feature>
<dbReference type="GO" id="GO:0005737">
    <property type="term" value="C:cytoplasm"/>
    <property type="evidence" value="ECO:0007669"/>
    <property type="project" value="UniProtKB-SubCell"/>
</dbReference>
<evidence type="ECO:0000256" key="7">
    <source>
        <dbReference type="ARBA" id="ARBA00023239"/>
    </source>
</evidence>
<evidence type="ECO:0000256" key="10">
    <source>
        <dbReference type="HAMAP-Rule" id="MF_00278"/>
    </source>
</evidence>
<keyword evidence="14" id="KW-1185">Reference proteome</keyword>
<organism evidence="13 14">
    <name type="scientific">Rhizobium terricola</name>
    <dbReference type="NCBI Taxonomy" id="2728849"/>
    <lineage>
        <taxon>Bacteria</taxon>
        <taxon>Pseudomonadati</taxon>
        <taxon>Pseudomonadota</taxon>
        <taxon>Alphaproteobacteria</taxon>
        <taxon>Hyphomicrobiales</taxon>
        <taxon>Rhizobiaceae</taxon>
        <taxon>Rhizobium/Agrobacterium group</taxon>
        <taxon>Rhizobium</taxon>
    </lineage>
</organism>
<evidence type="ECO:0000256" key="3">
    <source>
        <dbReference type="ARBA" id="ARBA00022605"/>
    </source>
</evidence>
<accession>A0A7Y0AY77</accession>
<reference evidence="13 14" key="1">
    <citation type="submission" date="2020-04" db="EMBL/GenBank/DDBJ databases">
        <title>Rhizobium sp. S-51 isolated from soil.</title>
        <authorList>
            <person name="Dahal R.H."/>
        </authorList>
    </citation>
    <scope>NUCLEOTIDE SEQUENCE [LARGE SCALE GENOMIC DNA]</scope>
    <source>
        <strain evidence="13 14">S-51</strain>
    </source>
</reference>
<feature type="active site" evidence="10 11">
    <location>
        <position position="185"/>
    </location>
</feature>
<dbReference type="Pfam" id="PF00117">
    <property type="entry name" value="GATase"/>
    <property type="match status" value="1"/>
</dbReference>
<keyword evidence="4 10" id="KW-0378">Hydrolase</keyword>
<comment type="caution">
    <text evidence="13">The sequence shown here is derived from an EMBL/GenBank/DDBJ whole genome shotgun (WGS) entry which is preliminary data.</text>
</comment>
<keyword evidence="6 10" id="KW-0368">Histidine biosynthesis</keyword>
<dbReference type="AlphaFoldDB" id="A0A7Y0AY77"/>
<keyword evidence="5 10" id="KW-0315">Glutamine amidotransferase</keyword>
<comment type="catalytic activity">
    <reaction evidence="9 10">
        <text>L-glutamine + H2O = L-glutamate + NH4(+)</text>
        <dbReference type="Rhea" id="RHEA:15889"/>
        <dbReference type="ChEBI" id="CHEBI:15377"/>
        <dbReference type="ChEBI" id="CHEBI:28938"/>
        <dbReference type="ChEBI" id="CHEBI:29985"/>
        <dbReference type="ChEBI" id="CHEBI:58359"/>
        <dbReference type="EC" id="3.5.1.2"/>
    </reaction>
</comment>
<sequence>MIVIVDYGMGNVRSLSNAFEYLGYDTEISRDPAAFAAADRLVLPGVGAFGDAIGLLRSLDLEGPLNDQVLGQGKPVLGICLGMQLMASVSHEHGTHKGLGWFDADVMPMISTPEAKVPQVGWNQLQICGEEWLFKGLPAKGNDVYFVHSFHMVCKDQNDVIATTDHAQTVTAAVAHGNIVATQFHPEKSQDNGLQILQNWMDREF</sequence>
<evidence type="ECO:0000313" key="14">
    <source>
        <dbReference type="Proteomes" id="UP000541470"/>
    </source>
</evidence>
<dbReference type="InterPro" id="IPR029062">
    <property type="entry name" value="Class_I_gatase-like"/>
</dbReference>
<feature type="active site" description="Nucleophile" evidence="10 11">
    <location>
        <position position="80"/>
    </location>
</feature>
<dbReference type="GO" id="GO:0000105">
    <property type="term" value="P:L-histidine biosynthetic process"/>
    <property type="evidence" value="ECO:0007669"/>
    <property type="project" value="UniProtKB-UniRule"/>
</dbReference>
<comment type="subcellular location">
    <subcellularLocation>
        <location evidence="10">Cytoplasm</location>
    </subcellularLocation>
</comment>
<evidence type="ECO:0000313" key="13">
    <source>
        <dbReference type="EMBL" id="NML75694.1"/>
    </source>
</evidence>
<name>A0A7Y0AY77_9HYPH</name>
<feature type="domain" description="Glutamine amidotransferase" evidence="12">
    <location>
        <begin position="3"/>
        <end position="200"/>
    </location>
</feature>
<dbReference type="InterPro" id="IPR017926">
    <property type="entry name" value="GATASE"/>
</dbReference>
<dbReference type="InterPro" id="IPR010139">
    <property type="entry name" value="Imidazole-glycPsynth_HisH"/>
</dbReference>
<dbReference type="EC" id="4.3.2.10" evidence="10"/>
<protein>
    <recommendedName>
        <fullName evidence="10">Imidazole glycerol phosphate synthase subunit HisH</fullName>
        <ecNumber evidence="10">4.3.2.10</ecNumber>
    </recommendedName>
    <alternativeName>
        <fullName evidence="10">IGP synthase glutaminase subunit</fullName>
        <ecNumber evidence="10">3.5.1.2</ecNumber>
    </alternativeName>
    <alternativeName>
        <fullName evidence="10">IGP synthase subunit HisH</fullName>
    </alternativeName>
    <alternativeName>
        <fullName evidence="10">ImGP synthase subunit HisH</fullName>
        <shortName evidence="10">IGPS subunit HisH</shortName>
    </alternativeName>
</protein>
<evidence type="ECO:0000259" key="12">
    <source>
        <dbReference type="Pfam" id="PF00117"/>
    </source>
</evidence>
<dbReference type="PANTHER" id="PTHR42701:SF1">
    <property type="entry name" value="IMIDAZOLE GLYCEROL PHOSPHATE SYNTHASE SUBUNIT HISH"/>
    <property type="match status" value="1"/>
</dbReference>
<comment type="pathway">
    <text evidence="1 10">Amino-acid biosynthesis; L-histidine biosynthesis; L-histidine from 5-phospho-alpha-D-ribose 1-diphosphate: step 5/9.</text>
</comment>
<dbReference type="RefSeq" id="WP_169593508.1">
    <property type="nucleotide sequence ID" value="NZ_JABBGK010000003.1"/>
</dbReference>
<evidence type="ECO:0000256" key="6">
    <source>
        <dbReference type="ARBA" id="ARBA00023102"/>
    </source>
</evidence>
<dbReference type="Gene3D" id="3.40.50.880">
    <property type="match status" value="1"/>
</dbReference>
<dbReference type="UniPathway" id="UPA00031">
    <property type="reaction ID" value="UER00010"/>
</dbReference>
<dbReference type="GO" id="GO:0004359">
    <property type="term" value="F:glutaminase activity"/>
    <property type="evidence" value="ECO:0007669"/>
    <property type="project" value="UniProtKB-EC"/>
</dbReference>
<evidence type="ECO:0000256" key="9">
    <source>
        <dbReference type="ARBA" id="ARBA00049534"/>
    </source>
</evidence>
<dbReference type="EMBL" id="JABBGK010000003">
    <property type="protein sequence ID" value="NML75694.1"/>
    <property type="molecule type" value="Genomic_DNA"/>
</dbReference>
<dbReference type="EC" id="3.5.1.2" evidence="10"/>
<dbReference type="SUPFAM" id="SSF52317">
    <property type="entry name" value="Class I glutamine amidotransferase-like"/>
    <property type="match status" value="1"/>
</dbReference>
<evidence type="ECO:0000256" key="1">
    <source>
        <dbReference type="ARBA" id="ARBA00005091"/>
    </source>
</evidence>
<evidence type="ECO:0000256" key="11">
    <source>
        <dbReference type="PIRSR" id="PIRSR000495-1"/>
    </source>
</evidence>
<evidence type="ECO:0000256" key="5">
    <source>
        <dbReference type="ARBA" id="ARBA00022962"/>
    </source>
</evidence>
<keyword evidence="7 10" id="KW-0456">Lyase</keyword>
<dbReference type="PROSITE" id="PS51273">
    <property type="entry name" value="GATASE_TYPE_1"/>
    <property type="match status" value="1"/>
</dbReference>
<gene>
    <name evidence="10 13" type="primary">hisH</name>
    <name evidence="13" type="ORF">HHL25_16310</name>
</gene>
<dbReference type="HAMAP" id="MF_00278">
    <property type="entry name" value="HisH"/>
    <property type="match status" value="1"/>
</dbReference>
<evidence type="ECO:0000256" key="2">
    <source>
        <dbReference type="ARBA" id="ARBA00011152"/>
    </source>
</evidence>
<dbReference type="Proteomes" id="UP000541470">
    <property type="component" value="Unassembled WGS sequence"/>
</dbReference>
<evidence type="ECO:0000256" key="4">
    <source>
        <dbReference type="ARBA" id="ARBA00022801"/>
    </source>
</evidence>
<comment type="function">
    <text evidence="10">IGPS catalyzes the conversion of PRFAR and glutamine to IGP, AICAR and glutamate. The HisH subunit catalyzes the hydrolysis of glutamine to glutamate and ammonia as part of the synthesis of IGP and AICAR. The resulting ammonia molecule is channeled to the active site of HisF.</text>
</comment>
<dbReference type="PIRSF" id="PIRSF000495">
    <property type="entry name" value="Amidotransf_hisH"/>
    <property type="match status" value="1"/>
</dbReference>
<comment type="subunit">
    <text evidence="2 10">Heterodimer of HisH and HisF.</text>
</comment>
<keyword evidence="10" id="KW-0963">Cytoplasm</keyword>
<proteinExistence type="inferred from homology"/>
<evidence type="ECO:0000256" key="8">
    <source>
        <dbReference type="ARBA" id="ARBA00047838"/>
    </source>
</evidence>